<dbReference type="Proteomes" id="UP000008634">
    <property type="component" value="Chromosome"/>
</dbReference>
<evidence type="ECO:0000313" key="1">
    <source>
        <dbReference type="EMBL" id="ADV51273.1"/>
    </source>
</evidence>
<reference evidence="1 2" key="1">
    <citation type="journal article" date="2010" name="Stand. Genomic Sci.">
        <title>Complete genome sequence of Cellulophaga algicola type strain (IC166).</title>
        <authorList>
            <person name="Abt B."/>
            <person name="Lu M."/>
            <person name="Misra M."/>
            <person name="Han C."/>
            <person name="Nolan M."/>
            <person name="Lucas S."/>
            <person name="Hammon N."/>
            <person name="Deshpande S."/>
            <person name="Cheng J.F."/>
            <person name="Tapia R."/>
            <person name="Goodwin L."/>
            <person name="Pitluck S."/>
            <person name="Liolios K."/>
            <person name="Pagani I."/>
            <person name="Ivanova N."/>
            <person name="Mavromatis K."/>
            <person name="Ovchinikova G."/>
            <person name="Pati A."/>
            <person name="Chen A."/>
            <person name="Palaniappan K."/>
            <person name="Land M."/>
            <person name="Hauser L."/>
            <person name="Chang Y.J."/>
            <person name="Jeffries C.D."/>
            <person name="Detter J.C."/>
            <person name="Brambilla E."/>
            <person name="Rohde M."/>
            <person name="Tindall B.J."/>
            <person name="Goker M."/>
            <person name="Woyke T."/>
            <person name="Bristow J."/>
            <person name="Eisen J.A."/>
            <person name="Markowitz V."/>
            <person name="Hugenholtz P."/>
            <person name="Kyrpides N.C."/>
            <person name="Klenk H.P."/>
            <person name="Lapidus A."/>
        </authorList>
    </citation>
    <scope>NUCLEOTIDE SEQUENCE [LARGE SCALE GENOMIC DNA]</scope>
    <source>
        <strain evidence="2">DSM 14237 / IC166 / ACAM 630</strain>
    </source>
</reference>
<dbReference type="HOGENOM" id="CLU_1089124_0_0_10"/>
<proteinExistence type="predicted"/>
<name>E6XDT5_CELAD</name>
<sequence length="265" mass="30683">MKHTVKIKFMMKRVFLLMVLFSILGLVKTYAGWYQCYNYKGTVGNYPITLSIQITEGFFGEKDKEIFAINGVYKYDHYNNPIQLEGVLNLKNNKIQLFEKFNDAQTATLEFNFSENIVTGTWTSLQNQKTLPLNLEYVSKLMDTSDADVFENIEILQLNALKDYYFMGVYSKKEAASVRANMQKLKIMNKHDNSVFQIIDFKDLEYNVGNVITLIYQNIEVNNLSENKITVWCDVGRMGGVFTIQFDNLKNKFISDYDLTIDGPN</sequence>
<dbReference type="EMBL" id="CP002453">
    <property type="protein sequence ID" value="ADV51273.1"/>
    <property type="molecule type" value="Genomic_DNA"/>
</dbReference>
<accession>E6XDT5</accession>
<dbReference type="eggNOG" id="ENOG502ZIFP">
    <property type="taxonomic scope" value="Bacteria"/>
</dbReference>
<keyword evidence="2" id="KW-1185">Reference proteome</keyword>
<protein>
    <submittedName>
        <fullName evidence="1">Uncharacterized protein</fullName>
    </submittedName>
</protein>
<dbReference type="KEGG" id="cao:Celal_4029"/>
<dbReference type="STRING" id="688270.Celal_4029"/>
<organism evidence="1 2">
    <name type="scientific">Cellulophaga algicola (strain DSM 14237 / IC166 / ACAM 630)</name>
    <dbReference type="NCBI Taxonomy" id="688270"/>
    <lineage>
        <taxon>Bacteria</taxon>
        <taxon>Pseudomonadati</taxon>
        <taxon>Bacteroidota</taxon>
        <taxon>Flavobacteriia</taxon>
        <taxon>Flavobacteriales</taxon>
        <taxon>Flavobacteriaceae</taxon>
        <taxon>Cellulophaga</taxon>
    </lineage>
</organism>
<dbReference type="AlphaFoldDB" id="E6XDT5"/>
<evidence type="ECO:0000313" key="2">
    <source>
        <dbReference type="Proteomes" id="UP000008634"/>
    </source>
</evidence>
<gene>
    <name evidence="1" type="ordered locus">Celal_4029</name>
</gene>